<dbReference type="InterPro" id="IPR005180">
    <property type="entry name" value="DUF302"/>
</dbReference>
<feature type="domain" description="DUF302" evidence="1">
    <location>
        <begin position="90"/>
        <end position="151"/>
    </location>
</feature>
<evidence type="ECO:0000313" key="2">
    <source>
        <dbReference type="EMBL" id="EAS50630.1"/>
    </source>
</evidence>
<accession>Q1YK93</accession>
<dbReference type="InterPro" id="IPR035923">
    <property type="entry name" value="TT1751-like_sf"/>
</dbReference>
<keyword evidence="3" id="KW-1185">Reference proteome</keyword>
<dbReference type="Gene3D" id="3.30.310.70">
    <property type="entry name" value="TT1751-like domain"/>
    <property type="match status" value="1"/>
</dbReference>
<proteinExistence type="predicted"/>
<dbReference type="PANTHER" id="PTHR38342">
    <property type="entry name" value="SLR5037 PROTEIN"/>
    <property type="match status" value="1"/>
</dbReference>
<dbReference type="BioCyc" id="AURANTIMONAS:SI859A1_00750-MONOMER"/>
<dbReference type="EMBL" id="AAPJ01000002">
    <property type="protein sequence ID" value="EAS50630.1"/>
    <property type="molecule type" value="Genomic_DNA"/>
</dbReference>
<dbReference type="AlphaFoldDB" id="Q1YK93"/>
<dbReference type="HOGENOM" id="CLU_116237_1_1_5"/>
<protein>
    <recommendedName>
        <fullName evidence="1">DUF302 domain-containing protein</fullName>
    </recommendedName>
</protein>
<sequence length="185" mass="19274">MGRQGLSGHQGRHGLIAHLRRAPSPIGRTSPMRSHIGAIATVTAALIIMSLPARAADDWVTKQSAKSVADTVSALTAAVDKAGAKVMATVDHQANAATIDTGIPATTLVIFGNPKLGTPLIAENRHVAIDLPQKVLVWEEDGVTMLGYVDPAELAERYGFATDHPSIKAMQGALGKLTDAASADQ</sequence>
<dbReference type="Pfam" id="PF03625">
    <property type="entry name" value="DUF302"/>
    <property type="match status" value="1"/>
</dbReference>
<gene>
    <name evidence="2" type="ORF">SI859A1_00750</name>
</gene>
<evidence type="ECO:0000259" key="1">
    <source>
        <dbReference type="Pfam" id="PF03625"/>
    </source>
</evidence>
<evidence type="ECO:0000313" key="3">
    <source>
        <dbReference type="Proteomes" id="UP000000321"/>
    </source>
</evidence>
<dbReference type="SUPFAM" id="SSF103247">
    <property type="entry name" value="TT1751-like"/>
    <property type="match status" value="1"/>
</dbReference>
<name>Q1YK93_AURMS</name>
<organism evidence="2 3">
    <name type="scientific">Aurantimonas manganoxydans (strain ATCC BAA-1229 / DSM 21871 / SI85-9A1)</name>
    <dbReference type="NCBI Taxonomy" id="287752"/>
    <lineage>
        <taxon>Bacteria</taxon>
        <taxon>Pseudomonadati</taxon>
        <taxon>Pseudomonadota</taxon>
        <taxon>Alphaproteobacteria</taxon>
        <taxon>Hyphomicrobiales</taxon>
        <taxon>Aurantimonadaceae</taxon>
        <taxon>Aurantimonas</taxon>
    </lineage>
</organism>
<dbReference type="CDD" id="cd14797">
    <property type="entry name" value="DUF302"/>
    <property type="match status" value="1"/>
</dbReference>
<dbReference type="PANTHER" id="PTHR38342:SF2">
    <property type="entry name" value="INNER MEMBRANE OR EXPORTED"/>
    <property type="match status" value="1"/>
</dbReference>
<reference evidence="2 3" key="1">
    <citation type="journal article" date="2008" name="Appl. Environ. Microbiol.">
        <title>Genomic insights into Mn(II) oxidation by the marine alphaproteobacterium Aurantimonas sp. strain SI85-9A1.</title>
        <authorList>
            <person name="Dick G.J."/>
            <person name="Podell S."/>
            <person name="Johnson H.A."/>
            <person name="Rivera-Espinoza Y."/>
            <person name="Bernier-Latmani R."/>
            <person name="McCarthy J.K."/>
            <person name="Torpey J.W."/>
            <person name="Clement B.G."/>
            <person name="Gaasterland T."/>
            <person name="Tebo B.M."/>
        </authorList>
    </citation>
    <scope>NUCLEOTIDE SEQUENCE [LARGE SCALE GENOMIC DNA]</scope>
    <source>
        <strain evidence="2 3">SI85-9A1</strain>
    </source>
</reference>
<dbReference type="Proteomes" id="UP000000321">
    <property type="component" value="Unassembled WGS sequence"/>
</dbReference>
<comment type="caution">
    <text evidence="2">The sequence shown here is derived from an EMBL/GenBank/DDBJ whole genome shotgun (WGS) entry which is preliminary data.</text>
</comment>